<dbReference type="RefSeq" id="WP_123820965.1">
    <property type="nucleotide sequence ID" value="NZ_RKQG01000002.1"/>
</dbReference>
<accession>A0A3N4RDW0</accession>
<dbReference type="InterPro" id="IPR009081">
    <property type="entry name" value="PP-bd_ACP"/>
</dbReference>
<dbReference type="PANTHER" id="PTHR43775:SF37">
    <property type="entry name" value="SI:DKEY-61P9.11"/>
    <property type="match status" value="1"/>
</dbReference>
<dbReference type="InterPro" id="IPR032821">
    <property type="entry name" value="PKS_assoc"/>
</dbReference>
<dbReference type="PROSITE" id="PS50075">
    <property type="entry name" value="CARRIER"/>
    <property type="match status" value="1"/>
</dbReference>
<dbReference type="GO" id="GO:0071770">
    <property type="term" value="P:DIM/DIP cell wall layer assembly"/>
    <property type="evidence" value="ECO:0007669"/>
    <property type="project" value="TreeGrafter"/>
</dbReference>
<sequence length="992" mass="101572">MRNRSLDVAVTGLHARLPGPADPAKWWAALCVGEALTSTLDPDDLAARGVPRHLLDDPAYVPVRGLLEDAERFDAELFGISPREAELIDPQHRLMLEASWAALEDAGRNPLADRLRTAVFASSSSSKYLPRILGNPAATADTLAALHVGTGRDFMAGRIAYRLGLQGPAVNVLTACSSSLVAVHLAVQALNAGDCDQAVVVAASVGFPQAGHTHLRGGIMSADGRCRPFDARATGTVGGSGVLAVVLRRFEDLGTRSACHGVILGSAVNNDGSAKAGFNAPAPQGQSAVIRAALRSGDVAPGSLGYVETHGTGTYVGDPIEWSALSAALRGAGPAGSIPVGALKANIGHLDAAAGLAALYKALLVLKHGQVPPVANFETLNPLLADLDSPLRVPTETSAWQGPEPRRAGVSSFGIGGTNAHVIVEQAPAAPAAEAPAAAAPAGRTSVLTLSAVRPESLEPTAARLAGALAEPGTDPADAAFTLRAGRAPLAERLAVVGRTGPELAAALRTGPRRVRGRVPQGGPRPLVFLLPGQGTQRPGMALPFQAQLPGFQDELDRCLDAMEPFSAGLAEKAGRALRDPDFPAELLRATELAQPALFALEYAAVRALDGIGLRPVALAGHSLGEVTAACLAGVLDLAAAIELVAVRAAGMQACPPGAMLALSCSEADARALLAEPPTATSGLEVAAVNGPGSCVLSGPAASVRALEERLAGRIPARRLRTSHAFHSAAMEPAAEALRAHLAGRTGGRSTLPHVSTLDGTVVPAGTEVPLTALAEGVRRTVRFGAGIAALRELYPGALAVEVGPGQALAGMAAAAGLESLPLVPGKDPRPEDELALALAGLWAEGQPVELSALIPAGRRLHLPGTTFGGGRHVAPETDWPTAPAPAPQTPAPASEPLAPEPPAAAVAPPSPAAAVADAWRELLGHPDLTEDAEFVASGGDSLLAIRLARRLEQLFTVQVPLRDLLLARTMGDHARLVERLMTPSQKEATDE</sequence>
<gene>
    <name evidence="9" type="ORF">EDD38_6717</name>
</gene>
<evidence type="ECO:0000313" key="9">
    <source>
        <dbReference type="EMBL" id="RPE29559.1"/>
    </source>
</evidence>
<keyword evidence="3 9" id="KW-0808">Transferase</keyword>
<dbReference type="PROSITE" id="PS00012">
    <property type="entry name" value="PHOSPHOPANTETHEINE"/>
    <property type="match status" value="1"/>
</dbReference>
<reference evidence="9 10" key="1">
    <citation type="submission" date="2018-11" db="EMBL/GenBank/DDBJ databases">
        <title>Sequencing the genomes of 1000 actinobacteria strains.</title>
        <authorList>
            <person name="Klenk H.-P."/>
        </authorList>
    </citation>
    <scope>NUCLEOTIDE SEQUENCE [LARGE SCALE GENOMIC DNA]</scope>
    <source>
        <strain evidence="9 10">DSM 44781</strain>
    </source>
</reference>
<dbReference type="GO" id="GO:0031177">
    <property type="term" value="F:phosphopantetheine binding"/>
    <property type="evidence" value="ECO:0007669"/>
    <property type="project" value="InterPro"/>
</dbReference>
<dbReference type="AlphaFoldDB" id="A0A3N4RDW0"/>
<evidence type="ECO:0000256" key="6">
    <source>
        <dbReference type="SAM" id="MobiDB-lite"/>
    </source>
</evidence>
<evidence type="ECO:0000256" key="4">
    <source>
        <dbReference type="ARBA" id="ARBA00023194"/>
    </source>
</evidence>
<feature type="region of interest" description="Disordered" evidence="6">
    <location>
        <begin position="866"/>
        <end position="911"/>
    </location>
</feature>
<dbReference type="PANTHER" id="PTHR43775">
    <property type="entry name" value="FATTY ACID SYNTHASE"/>
    <property type="match status" value="1"/>
</dbReference>
<dbReference type="SMART" id="SM00823">
    <property type="entry name" value="PKS_PP"/>
    <property type="match status" value="1"/>
</dbReference>
<evidence type="ECO:0000259" key="7">
    <source>
        <dbReference type="PROSITE" id="PS50075"/>
    </source>
</evidence>
<evidence type="ECO:0000256" key="3">
    <source>
        <dbReference type="ARBA" id="ARBA00022679"/>
    </source>
</evidence>
<dbReference type="Pfam" id="PF00698">
    <property type="entry name" value="Acyl_transf_1"/>
    <property type="match status" value="1"/>
</dbReference>
<dbReference type="Pfam" id="PF02801">
    <property type="entry name" value="Ketoacyl-synt_C"/>
    <property type="match status" value="1"/>
</dbReference>
<dbReference type="SUPFAM" id="SSF47336">
    <property type="entry name" value="ACP-like"/>
    <property type="match status" value="1"/>
</dbReference>
<dbReference type="InterPro" id="IPR020841">
    <property type="entry name" value="PKS_Beta-ketoAc_synthase_dom"/>
</dbReference>
<feature type="compositionally biased region" description="Low complexity" evidence="6">
    <location>
        <begin position="892"/>
        <end position="911"/>
    </location>
</feature>
<dbReference type="InterPro" id="IPR014031">
    <property type="entry name" value="Ketoacyl_synth_C"/>
</dbReference>
<dbReference type="SUPFAM" id="SSF53901">
    <property type="entry name" value="Thiolase-like"/>
    <property type="match status" value="1"/>
</dbReference>
<dbReference type="InterPro" id="IPR016039">
    <property type="entry name" value="Thiolase-like"/>
</dbReference>
<dbReference type="InterPro" id="IPR016036">
    <property type="entry name" value="Malonyl_transacylase_ACP-bd"/>
</dbReference>
<dbReference type="SUPFAM" id="SSF55048">
    <property type="entry name" value="Probable ACP-binding domain of malonyl-CoA ACP transacylase"/>
    <property type="match status" value="1"/>
</dbReference>
<evidence type="ECO:0000256" key="2">
    <source>
        <dbReference type="ARBA" id="ARBA00022553"/>
    </source>
</evidence>
<dbReference type="InterPro" id="IPR001227">
    <property type="entry name" value="Ac_transferase_dom_sf"/>
</dbReference>
<keyword evidence="5" id="KW-0012">Acyltransferase</keyword>
<dbReference type="Gene3D" id="3.30.70.3290">
    <property type="match status" value="1"/>
</dbReference>
<dbReference type="Gene3D" id="3.40.47.10">
    <property type="match status" value="1"/>
</dbReference>
<feature type="domain" description="Carrier" evidence="7">
    <location>
        <begin position="907"/>
        <end position="982"/>
    </location>
</feature>
<dbReference type="GO" id="GO:0004312">
    <property type="term" value="F:fatty acid synthase activity"/>
    <property type="evidence" value="ECO:0007669"/>
    <property type="project" value="TreeGrafter"/>
</dbReference>
<keyword evidence="4" id="KW-0045">Antibiotic biosynthesis</keyword>
<evidence type="ECO:0000256" key="5">
    <source>
        <dbReference type="ARBA" id="ARBA00023315"/>
    </source>
</evidence>
<dbReference type="GO" id="GO:0006633">
    <property type="term" value="P:fatty acid biosynthetic process"/>
    <property type="evidence" value="ECO:0007669"/>
    <property type="project" value="InterPro"/>
</dbReference>
<dbReference type="InterPro" id="IPR014030">
    <property type="entry name" value="Ketoacyl_synth_N"/>
</dbReference>
<dbReference type="Proteomes" id="UP000266906">
    <property type="component" value="Unassembled WGS sequence"/>
</dbReference>
<name>A0A3N4RDW0_9ACTN</name>
<dbReference type="Pfam" id="PF00550">
    <property type="entry name" value="PP-binding"/>
    <property type="match status" value="1"/>
</dbReference>
<evidence type="ECO:0000313" key="10">
    <source>
        <dbReference type="Proteomes" id="UP000266906"/>
    </source>
</evidence>
<evidence type="ECO:0000256" key="1">
    <source>
        <dbReference type="ARBA" id="ARBA00022450"/>
    </source>
</evidence>
<dbReference type="EMBL" id="RKQG01000002">
    <property type="protein sequence ID" value="RPE29559.1"/>
    <property type="molecule type" value="Genomic_DNA"/>
</dbReference>
<dbReference type="PROSITE" id="PS52004">
    <property type="entry name" value="KS3_2"/>
    <property type="match status" value="1"/>
</dbReference>
<dbReference type="GO" id="GO:0005737">
    <property type="term" value="C:cytoplasm"/>
    <property type="evidence" value="ECO:0007669"/>
    <property type="project" value="TreeGrafter"/>
</dbReference>
<dbReference type="InterPro" id="IPR006162">
    <property type="entry name" value="Ppantetheine_attach_site"/>
</dbReference>
<dbReference type="InterPro" id="IPR020806">
    <property type="entry name" value="PKS_PP-bd"/>
</dbReference>
<keyword evidence="2" id="KW-0597">Phosphoprotein</keyword>
<dbReference type="InterPro" id="IPR050091">
    <property type="entry name" value="PKS_NRPS_Biosynth_Enz"/>
</dbReference>
<dbReference type="GO" id="GO:0004315">
    <property type="term" value="F:3-oxoacyl-[acyl-carrier-protein] synthase activity"/>
    <property type="evidence" value="ECO:0007669"/>
    <property type="project" value="InterPro"/>
</dbReference>
<dbReference type="GO" id="GO:0005886">
    <property type="term" value="C:plasma membrane"/>
    <property type="evidence" value="ECO:0007669"/>
    <property type="project" value="TreeGrafter"/>
</dbReference>
<dbReference type="SUPFAM" id="SSF52151">
    <property type="entry name" value="FabD/lysophospholipase-like"/>
    <property type="match status" value="1"/>
</dbReference>
<comment type="caution">
    <text evidence="9">The sequence shown here is derived from an EMBL/GenBank/DDBJ whole genome shotgun (WGS) entry which is preliminary data.</text>
</comment>
<keyword evidence="10" id="KW-1185">Reference proteome</keyword>
<dbReference type="SMART" id="SM00825">
    <property type="entry name" value="PKS_KS"/>
    <property type="match status" value="1"/>
</dbReference>
<dbReference type="SMART" id="SM00827">
    <property type="entry name" value="PKS_AT"/>
    <property type="match status" value="1"/>
</dbReference>
<organism evidence="9 10">
    <name type="scientific">Kitasatospora cineracea</name>
    <dbReference type="NCBI Taxonomy" id="88074"/>
    <lineage>
        <taxon>Bacteria</taxon>
        <taxon>Bacillati</taxon>
        <taxon>Actinomycetota</taxon>
        <taxon>Actinomycetes</taxon>
        <taxon>Kitasatosporales</taxon>
        <taxon>Streptomycetaceae</taxon>
        <taxon>Kitasatospora</taxon>
    </lineage>
</organism>
<proteinExistence type="predicted"/>
<dbReference type="Pfam" id="PF00109">
    <property type="entry name" value="ketoacyl-synt"/>
    <property type="match status" value="1"/>
</dbReference>
<feature type="domain" description="Ketosynthase family 3 (KS3)" evidence="8">
    <location>
        <begin position="5"/>
        <end position="426"/>
    </location>
</feature>
<dbReference type="InterPro" id="IPR018201">
    <property type="entry name" value="Ketoacyl_synth_AS"/>
</dbReference>
<dbReference type="InterPro" id="IPR014043">
    <property type="entry name" value="Acyl_transferase_dom"/>
</dbReference>
<dbReference type="Pfam" id="PF16197">
    <property type="entry name" value="KAsynt_C_assoc"/>
    <property type="match status" value="1"/>
</dbReference>
<dbReference type="PROSITE" id="PS00606">
    <property type="entry name" value="KS3_1"/>
    <property type="match status" value="1"/>
</dbReference>
<dbReference type="InterPro" id="IPR016035">
    <property type="entry name" value="Acyl_Trfase/lysoPLipase"/>
</dbReference>
<dbReference type="GO" id="GO:0017000">
    <property type="term" value="P:antibiotic biosynthetic process"/>
    <property type="evidence" value="ECO:0007669"/>
    <property type="project" value="UniProtKB-KW"/>
</dbReference>
<dbReference type="InterPro" id="IPR036736">
    <property type="entry name" value="ACP-like_sf"/>
</dbReference>
<dbReference type="CDD" id="cd00833">
    <property type="entry name" value="PKS"/>
    <property type="match status" value="1"/>
</dbReference>
<keyword evidence="1" id="KW-0596">Phosphopantetheine</keyword>
<evidence type="ECO:0000259" key="8">
    <source>
        <dbReference type="PROSITE" id="PS52004"/>
    </source>
</evidence>
<dbReference type="Gene3D" id="1.10.1200.10">
    <property type="entry name" value="ACP-like"/>
    <property type="match status" value="1"/>
</dbReference>
<protein>
    <submittedName>
        <fullName evidence="9">Acyl transferase domain-containing protein</fullName>
    </submittedName>
</protein>
<dbReference type="Gene3D" id="3.40.366.10">
    <property type="entry name" value="Malonyl-Coenzyme A Acyl Carrier Protein, domain 2"/>
    <property type="match status" value="1"/>
</dbReference>